<dbReference type="Pfam" id="PF06296">
    <property type="entry name" value="RelE"/>
    <property type="match status" value="1"/>
</dbReference>
<dbReference type="InterPro" id="IPR009387">
    <property type="entry name" value="HigB-2"/>
</dbReference>
<sequence length="128" mass="14579">MDIFVTDDFDKFMRKNRIFDQRICVAAQEIMHGRHDGDLGGGVFKKRLPLNQGKRGGARSVVAFKRGHHQYFVDGWLKNTVKQTGAKEISDDELATYRELAGDFLAMSPEIIQRAIDSGYLREVKCND</sequence>
<dbReference type="PIRSF" id="PIRSF018634">
    <property type="entry name" value="UCP018634"/>
    <property type="match status" value="1"/>
</dbReference>
<accession>A0A5Q2VDP7</accession>
<dbReference type="AlphaFoldDB" id="A0A5Q2VDP7"/>
<evidence type="ECO:0000313" key="2">
    <source>
        <dbReference type="Proteomes" id="UP000381260"/>
    </source>
</evidence>
<dbReference type="RefSeq" id="WP_153859219.1">
    <property type="nucleotide sequence ID" value="NZ_CP045913.1"/>
</dbReference>
<gene>
    <name evidence="1" type="ORF">GHV41_15940</name>
</gene>
<reference evidence="1 2" key="1">
    <citation type="submission" date="2019-11" db="EMBL/GenBank/DDBJ databases">
        <title>The Phosphoenolpyruvate Phosphotransferase System Regulates Serratia proteamaculans 336X Biofilm Formation and Wheat Roots colonization.</title>
        <authorList>
            <person name="Liu F."/>
        </authorList>
    </citation>
    <scope>NUCLEOTIDE SEQUENCE [LARGE SCALE GENOMIC DNA]</scope>
    <source>
        <strain evidence="1 2">336X</strain>
    </source>
</reference>
<proteinExistence type="predicted"/>
<dbReference type="Proteomes" id="UP000381260">
    <property type="component" value="Chromosome"/>
</dbReference>
<protein>
    <submittedName>
        <fullName evidence="1">Type II toxin-antitoxin system RelE/ParE family toxin</fullName>
    </submittedName>
</protein>
<dbReference type="EMBL" id="CP045913">
    <property type="protein sequence ID" value="QGH62226.1"/>
    <property type="molecule type" value="Genomic_DNA"/>
</dbReference>
<evidence type="ECO:0000313" key="1">
    <source>
        <dbReference type="EMBL" id="QGH62226.1"/>
    </source>
</evidence>
<organism evidence="1 2">
    <name type="scientific">Serratia proteamaculans</name>
    <dbReference type="NCBI Taxonomy" id="28151"/>
    <lineage>
        <taxon>Bacteria</taxon>
        <taxon>Pseudomonadati</taxon>
        <taxon>Pseudomonadota</taxon>
        <taxon>Gammaproteobacteria</taxon>
        <taxon>Enterobacterales</taxon>
        <taxon>Yersiniaceae</taxon>
        <taxon>Serratia</taxon>
    </lineage>
</organism>
<name>A0A5Q2VDP7_SERPR</name>